<keyword evidence="1" id="KW-0614">Plasmid</keyword>
<name>Q8KQG3_ECOLX</name>
<sequence>MCHYLWLIKSTRWPPDWNAPGAGLSNRRFLHGLPWRRSVIA</sequence>
<accession>Q8KQG3</accession>
<proteinExistence type="predicted"/>
<dbReference type="AlphaFoldDB" id="Q8KQG3"/>
<evidence type="ECO:0000313" key="1">
    <source>
        <dbReference type="EMBL" id="AAM14706.1"/>
    </source>
</evidence>
<geneLocation type="plasmid" evidence="1">
    <name>pTUC100</name>
</geneLocation>
<protein>
    <submittedName>
        <fullName evidence="1">Uncharacterized protein</fullName>
    </submittedName>
</protein>
<organism evidence="1">
    <name type="scientific">Escherichia coli</name>
    <dbReference type="NCBI Taxonomy" id="562"/>
    <lineage>
        <taxon>Bacteria</taxon>
        <taxon>Pseudomonadati</taxon>
        <taxon>Pseudomonadota</taxon>
        <taxon>Gammaproteobacteria</taxon>
        <taxon>Enterobacterales</taxon>
        <taxon>Enterobacteriaceae</taxon>
        <taxon>Escherichia</taxon>
    </lineage>
</organism>
<reference evidence="1" key="1">
    <citation type="journal article" date="2005" name="Plasmid">
        <title>Molecular characterization of a DNA fragment carrying the basic replicon of pTUC100, the natural plasmid encoding the peptide antibiotic microcin J25 system.</title>
        <authorList>
            <person name="Delgado M.A."/>
            <person name="Salomon R.A."/>
        </authorList>
    </citation>
    <scope>NUCLEOTIDE SEQUENCE</scope>
    <source>
        <plasmid evidence="1">pTUC100</plasmid>
    </source>
</reference>
<dbReference type="EMBL" id="AY091607">
    <property type="protein sequence ID" value="AAM14706.1"/>
    <property type="molecule type" value="Genomic_DNA"/>
</dbReference>